<reference evidence="2" key="1">
    <citation type="submission" date="2016-10" db="EMBL/GenBank/DDBJ databases">
        <authorList>
            <person name="Varghese N."/>
            <person name="Submissions S."/>
        </authorList>
    </citation>
    <scope>NUCLEOTIDE SEQUENCE [LARGE SCALE GENOMIC DNA]</scope>
    <source>
        <strain evidence="2">DSM 18887</strain>
    </source>
</reference>
<sequence length="145" mass="16513">MNMSKDPRKAAMAQIHIAKKQLGLDDDTYRQMLFSLTGKNSCAKMTISELRRVISHLKKCGFQNKTQTFGQRPNPGAGRRPLMSKVEALLADNGLHWNYAHSMARHMFKVEKVEWLAPDQLHKLVAALEINVRRQAAKQRESGDE</sequence>
<dbReference type="STRING" id="355243.SAMN03080615_00864"/>
<dbReference type="InterPro" id="IPR009363">
    <property type="entry name" value="Phage_Mu_Gp16"/>
</dbReference>
<keyword evidence="2" id="KW-1185">Reference proteome</keyword>
<evidence type="ECO:0000313" key="1">
    <source>
        <dbReference type="EMBL" id="SEQ24249.1"/>
    </source>
</evidence>
<dbReference type="Proteomes" id="UP000198749">
    <property type="component" value="Unassembled WGS sequence"/>
</dbReference>
<organism evidence="1 2">
    <name type="scientific">Amphritea atlantica</name>
    <dbReference type="NCBI Taxonomy" id="355243"/>
    <lineage>
        <taxon>Bacteria</taxon>
        <taxon>Pseudomonadati</taxon>
        <taxon>Pseudomonadota</taxon>
        <taxon>Gammaproteobacteria</taxon>
        <taxon>Oceanospirillales</taxon>
        <taxon>Oceanospirillaceae</taxon>
        <taxon>Amphritea</taxon>
    </lineage>
</organism>
<accession>A0A1H9EF25</accession>
<proteinExistence type="predicted"/>
<dbReference type="AlphaFoldDB" id="A0A1H9EF25"/>
<dbReference type="EMBL" id="FOGB01000002">
    <property type="protein sequence ID" value="SEQ24249.1"/>
    <property type="molecule type" value="Genomic_DNA"/>
</dbReference>
<name>A0A1H9EF25_9GAMM</name>
<gene>
    <name evidence="1" type="ORF">SAMN03080615_00864</name>
</gene>
<evidence type="ECO:0000313" key="2">
    <source>
        <dbReference type="Proteomes" id="UP000198749"/>
    </source>
</evidence>
<dbReference type="Pfam" id="PF06252">
    <property type="entry name" value="GemA"/>
    <property type="match status" value="1"/>
</dbReference>
<protein>
    <submittedName>
        <fullName evidence="1">Mu-like prophage protein gp16</fullName>
    </submittedName>
</protein>